<dbReference type="GO" id="GO:0005737">
    <property type="term" value="C:cytoplasm"/>
    <property type="evidence" value="ECO:0007669"/>
    <property type="project" value="UniProtKB-SubCell"/>
</dbReference>
<protein>
    <recommendedName>
        <fullName evidence="9">Ascorbate-specific PTS system EIIA component</fullName>
    </recommendedName>
    <alternativeName>
        <fullName evidence="10">Ascorbate-specific phosphotransferase enzyme IIA component</fullName>
    </alternativeName>
</protein>
<dbReference type="STRING" id="632773.BBEV_3171"/>
<dbReference type="PROSITE" id="PS51094">
    <property type="entry name" value="PTS_EIIA_TYPE_2"/>
    <property type="match status" value="1"/>
</dbReference>
<dbReference type="RefSeq" id="WP_157101020.1">
    <property type="nucleotide sequence ID" value="NZ_CP012502.1"/>
</dbReference>
<dbReference type="InterPro" id="IPR016152">
    <property type="entry name" value="PTrfase/Anion_transptr"/>
</dbReference>
<dbReference type="InterPro" id="IPR051351">
    <property type="entry name" value="Ascorbate-PTS_EIIA_comp"/>
</dbReference>
<evidence type="ECO:0000256" key="3">
    <source>
        <dbReference type="ARBA" id="ARBA00022490"/>
    </source>
</evidence>
<evidence type="ECO:0000256" key="4">
    <source>
        <dbReference type="ARBA" id="ARBA00022553"/>
    </source>
</evidence>
<keyword evidence="2" id="KW-0813">Transport</keyword>
<accession>A0A1D7QZQ6</accession>
<dbReference type="PATRIC" id="fig|632773.3.peg.3325"/>
<evidence type="ECO:0000256" key="9">
    <source>
        <dbReference type="ARBA" id="ARBA00041175"/>
    </source>
</evidence>
<evidence type="ECO:0000256" key="6">
    <source>
        <dbReference type="ARBA" id="ARBA00022683"/>
    </source>
</evidence>
<gene>
    <name evidence="12" type="primary">ulaC</name>
    <name evidence="12" type="ORF">BBEV_3171</name>
</gene>
<keyword evidence="13" id="KW-1185">Reference proteome</keyword>
<evidence type="ECO:0000256" key="5">
    <source>
        <dbReference type="ARBA" id="ARBA00022679"/>
    </source>
</evidence>
<dbReference type="KEGG" id="bbev:BBEV_3171"/>
<feature type="domain" description="PTS EIIA type-2" evidence="11">
    <location>
        <begin position="6"/>
        <end position="149"/>
    </location>
</feature>
<dbReference type="OrthoDB" id="369398at2"/>
<dbReference type="SUPFAM" id="SSF55804">
    <property type="entry name" value="Phoshotransferase/anion transport protein"/>
    <property type="match status" value="1"/>
</dbReference>
<evidence type="ECO:0000313" key="12">
    <source>
        <dbReference type="EMBL" id="AOM84487.1"/>
    </source>
</evidence>
<keyword evidence="5" id="KW-0808">Transferase</keyword>
<keyword evidence="6" id="KW-0598">Phosphotransferase system</keyword>
<comment type="subcellular location">
    <subcellularLocation>
        <location evidence="1">Cytoplasm</location>
    </subcellularLocation>
</comment>
<evidence type="ECO:0000313" key="13">
    <source>
        <dbReference type="Proteomes" id="UP000094463"/>
    </source>
</evidence>
<dbReference type="AlphaFoldDB" id="A0A1D7QZQ6"/>
<dbReference type="CDD" id="cd00211">
    <property type="entry name" value="PTS_IIA_fru"/>
    <property type="match status" value="1"/>
</dbReference>
<evidence type="ECO:0000256" key="1">
    <source>
        <dbReference type="ARBA" id="ARBA00004496"/>
    </source>
</evidence>
<name>A0A1D7QZQ6_9BACI</name>
<organism evidence="12 13">
    <name type="scientific">Salisediminibacterium beveridgei</name>
    <dbReference type="NCBI Taxonomy" id="632773"/>
    <lineage>
        <taxon>Bacteria</taxon>
        <taxon>Bacillati</taxon>
        <taxon>Bacillota</taxon>
        <taxon>Bacilli</taxon>
        <taxon>Bacillales</taxon>
        <taxon>Bacillaceae</taxon>
        <taxon>Salisediminibacterium</taxon>
    </lineage>
</organism>
<evidence type="ECO:0000259" key="11">
    <source>
        <dbReference type="PROSITE" id="PS51094"/>
    </source>
</evidence>
<evidence type="ECO:0000256" key="8">
    <source>
        <dbReference type="ARBA" id="ARBA00037387"/>
    </source>
</evidence>
<keyword evidence="7" id="KW-0418">Kinase</keyword>
<dbReference type="Pfam" id="PF00359">
    <property type="entry name" value="PTS_EIIA_2"/>
    <property type="match status" value="1"/>
</dbReference>
<dbReference type="Proteomes" id="UP000094463">
    <property type="component" value="Chromosome"/>
</dbReference>
<dbReference type="EMBL" id="CP012502">
    <property type="protein sequence ID" value="AOM84487.1"/>
    <property type="molecule type" value="Genomic_DNA"/>
</dbReference>
<dbReference type="Gene3D" id="3.40.930.10">
    <property type="entry name" value="Mannitol-specific EII, Chain A"/>
    <property type="match status" value="1"/>
</dbReference>
<dbReference type="InterPro" id="IPR002178">
    <property type="entry name" value="PTS_EIIA_type-2_dom"/>
</dbReference>
<keyword evidence="3" id="KW-0963">Cytoplasm</keyword>
<keyword evidence="4" id="KW-0597">Phosphoprotein</keyword>
<reference evidence="12 13" key="1">
    <citation type="submission" date="2015-08" db="EMBL/GenBank/DDBJ databases">
        <title>The complete genome sequence of Bacillus beveridgei MLTeJB.</title>
        <authorList>
            <person name="Hanson T.E."/>
            <person name="Mesa C."/>
            <person name="Basesman S.M."/>
            <person name="Oremland R.S."/>
        </authorList>
    </citation>
    <scope>NUCLEOTIDE SEQUENCE [LARGE SCALE GENOMIC DNA]</scope>
    <source>
        <strain evidence="12 13">MLTeJB</strain>
    </source>
</reference>
<dbReference type="GO" id="GO:0009401">
    <property type="term" value="P:phosphoenolpyruvate-dependent sugar phosphotransferase system"/>
    <property type="evidence" value="ECO:0007669"/>
    <property type="project" value="UniProtKB-KW"/>
</dbReference>
<evidence type="ECO:0000256" key="10">
    <source>
        <dbReference type="ARBA" id="ARBA00042072"/>
    </source>
</evidence>
<sequence length="151" mass="16543">MSTILQHVNEDLMMVHAKASNRNQAIEFAGDLLVKNHLATEAYISAMIQNVEENGTYIVIAPGIALPHARPEAGVLDMGISIVTLEEPIPFGHEKNDPVDIVIGLCAVDHDKHLHLLSSIISFLSDDIIKQELSEATSKQEVIQLIKRSGM</sequence>
<dbReference type="PROSITE" id="PS00372">
    <property type="entry name" value="PTS_EIIA_TYPE_2_HIS"/>
    <property type="match status" value="1"/>
</dbReference>
<proteinExistence type="predicted"/>
<dbReference type="GO" id="GO:0016301">
    <property type="term" value="F:kinase activity"/>
    <property type="evidence" value="ECO:0007669"/>
    <property type="project" value="UniProtKB-KW"/>
</dbReference>
<evidence type="ECO:0000256" key="2">
    <source>
        <dbReference type="ARBA" id="ARBA00022448"/>
    </source>
</evidence>
<evidence type="ECO:0000256" key="7">
    <source>
        <dbReference type="ARBA" id="ARBA00022777"/>
    </source>
</evidence>
<dbReference type="PANTHER" id="PTHR36203">
    <property type="entry name" value="ASCORBATE-SPECIFIC PTS SYSTEM EIIA COMPONENT"/>
    <property type="match status" value="1"/>
</dbReference>
<comment type="function">
    <text evidence="8">The phosphoenolpyruvate-dependent sugar phosphotransferase system (sugar PTS), a major carbohydrate active transport system, catalyzes the phosphorylation of incoming sugar substrates concomitantly with their translocation across the cell membrane. The enzyme II UlaABC PTS system is involved in ascorbate transport.</text>
</comment>
<dbReference type="PANTHER" id="PTHR36203:SF1">
    <property type="entry name" value="ASCORBATE-SPECIFIC PTS SYSTEM EIIA COMPONENT"/>
    <property type="match status" value="1"/>
</dbReference>